<protein>
    <submittedName>
        <fullName evidence="2">Uncharacterized protein</fullName>
    </submittedName>
</protein>
<accession>A0A7G8P7Y4</accession>
<dbReference type="AlphaFoldDB" id="A0A7G8P7Y4"/>
<feature type="compositionally biased region" description="Polar residues" evidence="1">
    <location>
        <begin position="1"/>
        <end position="14"/>
    </location>
</feature>
<feature type="region of interest" description="Disordered" evidence="1">
    <location>
        <begin position="1"/>
        <end position="77"/>
    </location>
</feature>
<dbReference type="EMBL" id="CP059894">
    <property type="protein sequence ID" value="QNJ90450.1"/>
    <property type="molecule type" value="Genomic_DNA"/>
</dbReference>
<evidence type="ECO:0000313" key="3">
    <source>
        <dbReference type="Proteomes" id="UP000515498"/>
    </source>
</evidence>
<feature type="compositionally biased region" description="Low complexity" evidence="1">
    <location>
        <begin position="31"/>
        <end position="60"/>
    </location>
</feature>
<dbReference type="KEGG" id="mflu:HZU40_19475"/>
<evidence type="ECO:0000256" key="1">
    <source>
        <dbReference type="SAM" id="MobiDB-lite"/>
    </source>
</evidence>
<sequence>MSQIASSEISTKTGASAAASPVHPLTVNGMTATKIAITTQAAERRPVSPSRLSSRCRPVSANGAASSTAAITPRRSA</sequence>
<proteinExistence type="predicted"/>
<reference evidence="2 3" key="1">
    <citation type="submission" date="2020-07" db="EMBL/GenBank/DDBJ databases">
        <title>Draft genome sequence of four isobutane-metabolizing strains capable of cometabolically degrading diverse ether contaminants.</title>
        <authorList>
            <person name="Chen W."/>
            <person name="Faulkner N."/>
            <person name="Smith C."/>
            <person name="Hyman M."/>
        </authorList>
    </citation>
    <scope>NUCLEOTIDE SEQUENCE [LARGE SCALE GENOMIC DNA]</scope>
    <source>
        <strain evidence="2 3">2A</strain>
    </source>
</reference>
<organism evidence="2 3">
    <name type="scientific">Mycolicibacterium fluoranthenivorans</name>
    <dbReference type="NCBI Taxonomy" id="258505"/>
    <lineage>
        <taxon>Bacteria</taxon>
        <taxon>Bacillati</taxon>
        <taxon>Actinomycetota</taxon>
        <taxon>Actinomycetes</taxon>
        <taxon>Mycobacteriales</taxon>
        <taxon>Mycobacteriaceae</taxon>
        <taxon>Mycolicibacterium</taxon>
    </lineage>
</organism>
<dbReference type="Proteomes" id="UP000515498">
    <property type="component" value="Chromosome"/>
</dbReference>
<name>A0A7G8P7Y4_9MYCO</name>
<gene>
    <name evidence="2" type="ORF">HZU40_19475</name>
</gene>
<evidence type="ECO:0000313" key="2">
    <source>
        <dbReference type="EMBL" id="QNJ90450.1"/>
    </source>
</evidence>